<dbReference type="PANTHER" id="PTHR46671">
    <property type="entry name" value="PROTEIN CBG11221"/>
    <property type="match status" value="1"/>
</dbReference>
<dbReference type="STRING" id="34508.A0A4U5NB10"/>
<evidence type="ECO:0000256" key="2">
    <source>
        <dbReference type="ARBA" id="ARBA00022676"/>
    </source>
</evidence>
<feature type="transmembrane region" description="Helical" evidence="6">
    <location>
        <begin position="12"/>
        <end position="30"/>
    </location>
</feature>
<evidence type="ECO:0000256" key="1">
    <source>
        <dbReference type="ARBA" id="ARBA00004606"/>
    </source>
</evidence>
<evidence type="ECO:0000256" key="5">
    <source>
        <dbReference type="ARBA" id="ARBA00023180"/>
    </source>
</evidence>
<accession>A0A4U5NB10</accession>
<keyword evidence="2" id="KW-0328">Glycosyltransferase</keyword>
<dbReference type="PANTHER" id="PTHR46671:SF7">
    <property type="entry name" value="CORE-2_I-BRANCHING ENZYME"/>
    <property type="match status" value="1"/>
</dbReference>
<proteinExistence type="predicted"/>
<keyword evidence="5" id="KW-0325">Glycoprotein</keyword>
<dbReference type="AlphaFoldDB" id="A0A4U5NB10"/>
<organism evidence="7 8">
    <name type="scientific">Steinernema carpocapsae</name>
    <name type="common">Entomopathogenic nematode</name>
    <dbReference type="NCBI Taxonomy" id="34508"/>
    <lineage>
        <taxon>Eukaryota</taxon>
        <taxon>Metazoa</taxon>
        <taxon>Ecdysozoa</taxon>
        <taxon>Nematoda</taxon>
        <taxon>Chromadorea</taxon>
        <taxon>Rhabditida</taxon>
        <taxon>Tylenchina</taxon>
        <taxon>Panagrolaimomorpha</taxon>
        <taxon>Strongyloidoidea</taxon>
        <taxon>Steinernematidae</taxon>
        <taxon>Steinernema</taxon>
    </lineage>
</organism>
<dbReference type="Proteomes" id="UP000298663">
    <property type="component" value="Unassembled WGS sequence"/>
</dbReference>
<keyword evidence="4 6" id="KW-0472">Membrane</keyword>
<evidence type="ECO:0000313" key="8">
    <source>
        <dbReference type="Proteomes" id="UP000298663"/>
    </source>
</evidence>
<gene>
    <name evidence="7" type="ORF">L596_014171</name>
</gene>
<evidence type="ECO:0000256" key="6">
    <source>
        <dbReference type="SAM" id="Phobius"/>
    </source>
</evidence>
<name>A0A4U5NB10_STECR</name>
<comment type="subcellular location">
    <subcellularLocation>
        <location evidence="1">Membrane</location>
        <topology evidence="1">Single-pass type II membrane protein</topology>
    </subcellularLocation>
</comment>
<protein>
    <submittedName>
        <fullName evidence="7">Uncharacterized protein</fullName>
    </submittedName>
</protein>
<dbReference type="GO" id="GO:0016757">
    <property type="term" value="F:glycosyltransferase activity"/>
    <property type="evidence" value="ECO:0007669"/>
    <property type="project" value="UniProtKB-KW"/>
</dbReference>
<keyword evidence="6" id="KW-0812">Transmembrane</keyword>
<sequence length="359" mass="40796">MNIKKRRLRQILLLLVGGILVWSALVYFRFSEASRPVIKKHPSVESADCSPFFQSPVGNTTRIALDPKEEFETDCESIFSRHYFPEGPLSDEEAEFPFAIARDYYFLEQMLALQYSPQNSYCFVLDGKADRYFKTSMRNLASCFPNVYVPKTEYDIDRFGHNMNMAHWECVKELRNVPWKYVYFMQNHDIPLKTNLETVRILKLFNGTNDVEVAAFGGGNRVSKKSRFTFESLNLFQDESRNTNETLKLAKGGIQSAFSRPAIDFLLSELNVENLLTELNKGRVFVDEAFTGTVQSDPTIALPGGTSRSCIDRGKKISSLAKNAVWYDAQRCKSGNMRHSVCVFGVEDLPNVISSPTSS</sequence>
<reference evidence="7 8" key="2">
    <citation type="journal article" date="2019" name="G3 (Bethesda)">
        <title>Hybrid Assembly of the Genome of the Entomopathogenic Nematode Steinernema carpocapsae Identifies the X-Chromosome.</title>
        <authorList>
            <person name="Serra L."/>
            <person name="Macchietto M."/>
            <person name="Macias-Munoz A."/>
            <person name="McGill C.J."/>
            <person name="Rodriguez I.M."/>
            <person name="Rodriguez B."/>
            <person name="Murad R."/>
            <person name="Mortazavi A."/>
        </authorList>
    </citation>
    <scope>NUCLEOTIDE SEQUENCE [LARGE SCALE GENOMIC DNA]</scope>
    <source>
        <strain evidence="7 8">ALL</strain>
    </source>
</reference>
<dbReference type="Pfam" id="PF02485">
    <property type="entry name" value="Branch"/>
    <property type="match status" value="1"/>
</dbReference>
<dbReference type="GO" id="GO:0016020">
    <property type="term" value="C:membrane"/>
    <property type="evidence" value="ECO:0007669"/>
    <property type="project" value="UniProtKB-SubCell"/>
</dbReference>
<comment type="caution">
    <text evidence="7">The sequence shown here is derived from an EMBL/GenBank/DDBJ whole genome shotgun (WGS) entry which is preliminary data.</text>
</comment>
<reference evidence="7 8" key="1">
    <citation type="journal article" date="2015" name="Genome Biol.">
        <title>Comparative genomics of Steinernema reveals deeply conserved gene regulatory networks.</title>
        <authorList>
            <person name="Dillman A.R."/>
            <person name="Macchietto M."/>
            <person name="Porter C.F."/>
            <person name="Rogers A."/>
            <person name="Williams B."/>
            <person name="Antoshechkin I."/>
            <person name="Lee M.M."/>
            <person name="Goodwin Z."/>
            <person name="Lu X."/>
            <person name="Lewis E.E."/>
            <person name="Goodrich-Blair H."/>
            <person name="Stock S.P."/>
            <person name="Adams B.J."/>
            <person name="Sternberg P.W."/>
            <person name="Mortazavi A."/>
        </authorList>
    </citation>
    <scope>NUCLEOTIDE SEQUENCE [LARGE SCALE GENOMIC DNA]</scope>
    <source>
        <strain evidence="7 8">ALL</strain>
    </source>
</reference>
<keyword evidence="6" id="KW-1133">Transmembrane helix</keyword>
<dbReference type="InterPro" id="IPR003406">
    <property type="entry name" value="Glyco_trans_14"/>
</dbReference>
<evidence type="ECO:0000313" key="7">
    <source>
        <dbReference type="EMBL" id="TKR80036.1"/>
    </source>
</evidence>
<evidence type="ECO:0000256" key="3">
    <source>
        <dbReference type="ARBA" id="ARBA00022679"/>
    </source>
</evidence>
<keyword evidence="8" id="KW-1185">Reference proteome</keyword>
<dbReference type="EMBL" id="AZBU02000004">
    <property type="protein sequence ID" value="TKR80036.1"/>
    <property type="molecule type" value="Genomic_DNA"/>
</dbReference>
<dbReference type="OrthoDB" id="2019572at2759"/>
<evidence type="ECO:0000256" key="4">
    <source>
        <dbReference type="ARBA" id="ARBA00023136"/>
    </source>
</evidence>
<keyword evidence="3" id="KW-0808">Transferase</keyword>